<dbReference type="OrthoDB" id="2303144at2759"/>
<keyword evidence="1" id="KW-0732">Signal</keyword>
<gene>
    <name evidence="2" type="ORF">FWILDA_LOCUS4443</name>
</gene>
<proteinExistence type="predicted"/>
<sequence>MKYSKKNFNLTISIVFFLITHITEAYHIQVFSTLISSLDCWGWVIDPDSGHVFYDSGHRNCIGTCQLIDYNSPPPNGKFGVQIHEYKNIQDVEGEHDVCYEISGSEAAWELNEVDCNKFSGVSSCE</sequence>
<dbReference type="EMBL" id="CAMKVN010000666">
    <property type="protein sequence ID" value="CAI2170161.1"/>
    <property type="molecule type" value="Genomic_DNA"/>
</dbReference>
<evidence type="ECO:0000313" key="3">
    <source>
        <dbReference type="Proteomes" id="UP001153678"/>
    </source>
</evidence>
<feature type="chain" id="PRO_5040900827" evidence="1">
    <location>
        <begin position="26"/>
        <end position="126"/>
    </location>
</feature>
<organism evidence="2 3">
    <name type="scientific">Funneliformis geosporum</name>
    <dbReference type="NCBI Taxonomy" id="1117311"/>
    <lineage>
        <taxon>Eukaryota</taxon>
        <taxon>Fungi</taxon>
        <taxon>Fungi incertae sedis</taxon>
        <taxon>Mucoromycota</taxon>
        <taxon>Glomeromycotina</taxon>
        <taxon>Glomeromycetes</taxon>
        <taxon>Glomerales</taxon>
        <taxon>Glomeraceae</taxon>
        <taxon>Funneliformis</taxon>
    </lineage>
</organism>
<keyword evidence="3" id="KW-1185">Reference proteome</keyword>
<feature type="signal peptide" evidence="1">
    <location>
        <begin position="1"/>
        <end position="25"/>
    </location>
</feature>
<comment type="caution">
    <text evidence="2">The sequence shown here is derived from an EMBL/GenBank/DDBJ whole genome shotgun (WGS) entry which is preliminary data.</text>
</comment>
<accession>A0A9W4WL52</accession>
<protein>
    <submittedName>
        <fullName evidence="2">18786_t:CDS:1</fullName>
    </submittedName>
</protein>
<name>A0A9W4WL52_9GLOM</name>
<dbReference type="AlphaFoldDB" id="A0A9W4WL52"/>
<dbReference type="Proteomes" id="UP001153678">
    <property type="component" value="Unassembled WGS sequence"/>
</dbReference>
<evidence type="ECO:0000256" key="1">
    <source>
        <dbReference type="SAM" id="SignalP"/>
    </source>
</evidence>
<evidence type="ECO:0000313" key="2">
    <source>
        <dbReference type="EMBL" id="CAI2170161.1"/>
    </source>
</evidence>
<reference evidence="2" key="1">
    <citation type="submission" date="2022-08" db="EMBL/GenBank/DDBJ databases">
        <authorList>
            <person name="Kallberg Y."/>
            <person name="Tangrot J."/>
            <person name="Rosling A."/>
        </authorList>
    </citation>
    <scope>NUCLEOTIDE SEQUENCE</scope>
    <source>
        <strain evidence="2">Wild A</strain>
    </source>
</reference>